<evidence type="ECO:0000256" key="1">
    <source>
        <dbReference type="SAM" id="MobiDB-lite"/>
    </source>
</evidence>
<dbReference type="AlphaFoldDB" id="A0A367IP26"/>
<gene>
    <name evidence="2" type="ORF">CU097_001807</name>
</gene>
<feature type="non-terminal residue" evidence="2">
    <location>
        <position position="81"/>
    </location>
</feature>
<sequence length="81" mass="9451">MSSKSSQSKFTQKRKKLSPFTRDRIIAQHESNRNAQEIDIYWMHRLMATSRYDNDSPFVNLAKPHLLVPTSFSGCLQNFAF</sequence>
<evidence type="ECO:0000313" key="3">
    <source>
        <dbReference type="Proteomes" id="UP000252139"/>
    </source>
</evidence>
<feature type="region of interest" description="Disordered" evidence="1">
    <location>
        <begin position="1"/>
        <end position="24"/>
    </location>
</feature>
<protein>
    <submittedName>
        <fullName evidence="2">Uncharacterized protein</fullName>
    </submittedName>
</protein>
<name>A0A367IP26_RHIAZ</name>
<reference evidence="2 3" key="1">
    <citation type="journal article" date="2018" name="G3 (Bethesda)">
        <title>Phylogenetic and Phylogenomic Definition of Rhizopus Species.</title>
        <authorList>
            <person name="Gryganskyi A.P."/>
            <person name="Golan J."/>
            <person name="Dolatabadi S."/>
            <person name="Mondo S."/>
            <person name="Robb S."/>
            <person name="Idnurm A."/>
            <person name="Muszewska A."/>
            <person name="Steczkiewicz K."/>
            <person name="Masonjones S."/>
            <person name="Liao H.L."/>
            <person name="Gajdeczka M.T."/>
            <person name="Anike F."/>
            <person name="Vuek A."/>
            <person name="Anishchenko I.M."/>
            <person name="Voigt K."/>
            <person name="de Hoog G.S."/>
            <person name="Smith M.E."/>
            <person name="Heitman J."/>
            <person name="Vilgalys R."/>
            <person name="Stajich J.E."/>
        </authorList>
    </citation>
    <scope>NUCLEOTIDE SEQUENCE [LARGE SCALE GENOMIC DNA]</scope>
    <source>
        <strain evidence="2 3">CBS 357.93</strain>
    </source>
</reference>
<dbReference type="Proteomes" id="UP000252139">
    <property type="component" value="Unassembled WGS sequence"/>
</dbReference>
<organism evidence="2 3">
    <name type="scientific">Rhizopus azygosporus</name>
    <name type="common">Rhizopus microsporus var. azygosporus</name>
    <dbReference type="NCBI Taxonomy" id="86630"/>
    <lineage>
        <taxon>Eukaryota</taxon>
        <taxon>Fungi</taxon>
        <taxon>Fungi incertae sedis</taxon>
        <taxon>Mucoromycota</taxon>
        <taxon>Mucoromycotina</taxon>
        <taxon>Mucoromycetes</taxon>
        <taxon>Mucorales</taxon>
        <taxon>Mucorineae</taxon>
        <taxon>Rhizopodaceae</taxon>
        <taxon>Rhizopus</taxon>
    </lineage>
</organism>
<accession>A0A367IP26</accession>
<evidence type="ECO:0000313" key="2">
    <source>
        <dbReference type="EMBL" id="RCH79444.1"/>
    </source>
</evidence>
<feature type="compositionally biased region" description="Low complexity" evidence="1">
    <location>
        <begin position="1"/>
        <end position="10"/>
    </location>
</feature>
<dbReference type="OrthoDB" id="10572160at2759"/>
<proteinExistence type="predicted"/>
<keyword evidence="3" id="KW-1185">Reference proteome</keyword>
<dbReference type="EMBL" id="PJQL01004495">
    <property type="protein sequence ID" value="RCH79444.1"/>
    <property type="molecule type" value="Genomic_DNA"/>
</dbReference>
<comment type="caution">
    <text evidence="2">The sequence shown here is derived from an EMBL/GenBank/DDBJ whole genome shotgun (WGS) entry which is preliminary data.</text>
</comment>